<evidence type="ECO:0000259" key="9">
    <source>
        <dbReference type="PROSITE" id="PS51869"/>
    </source>
</evidence>
<feature type="region of interest" description="Disordered" evidence="6">
    <location>
        <begin position="703"/>
        <end position="732"/>
    </location>
</feature>
<dbReference type="InterPro" id="IPR008154">
    <property type="entry name" value="Amyloid_glyco_extra"/>
</dbReference>
<evidence type="ECO:0000256" key="8">
    <source>
        <dbReference type="SAM" id="SignalP"/>
    </source>
</evidence>
<dbReference type="Pfam" id="PF02177">
    <property type="entry name" value="APP_N"/>
    <property type="match status" value="1"/>
</dbReference>
<dbReference type="GO" id="GO:0008201">
    <property type="term" value="F:heparin binding"/>
    <property type="evidence" value="ECO:0007669"/>
    <property type="project" value="UniProtKB-UniRule"/>
</dbReference>
<feature type="chain" id="PRO_5041693228" description="A4_EXTRA domain-containing protein" evidence="8">
    <location>
        <begin position="21"/>
        <end position="803"/>
    </location>
</feature>
<dbReference type="AlphaFoldDB" id="A0AA85JVM0"/>
<feature type="compositionally biased region" description="Basic residues" evidence="6">
    <location>
        <begin position="703"/>
        <end position="713"/>
    </location>
</feature>
<dbReference type="GO" id="GO:0007409">
    <property type="term" value="P:axonogenesis"/>
    <property type="evidence" value="ECO:0007669"/>
    <property type="project" value="TreeGrafter"/>
</dbReference>
<feature type="region of interest" description="CuBD subdomain" evidence="5">
    <location>
        <begin position="123"/>
        <end position="189"/>
    </location>
</feature>
<evidence type="ECO:0000259" key="10">
    <source>
        <dbReference type="PROSITE" id="PS51870"/>
    </source>
</evidence>
<evidence type="ECO:0000256" key="7">
    <source>
        <dbReference type="SAM" id="Phobius"/>
    </source>
</evidence>
<comment type="similarity">
    <text evidence="5">Belongs to the APP family.</text>
</comment>
<feature type="domain" description="E2" evidence="10">
    <location>
        <begin position="239"/>
        <end position="439"/>
    </location>
</feature>
<dbReference type="PROSITE" id="PS51870">
    <property type="entry name" value="APP_E2"/>
    <property type="match status" value="1"/>
</dbReference>
<name>A0AA85JVM0_TRIRE</name>
<dbReference type="PANTHER" id="PTHR23103">
    <property type="entry name" value="ALZHEIMER'S DISEASE BETA-AMYLOID RELATED"/>
    <property type="match status" value="1"/>
</dbReference>
<dbReference type="InterPro" id="IPR036176">
    <property type="entry name" value="E2_sf"/>
</dbReference>
<dbReference type="InterPro" id="IPR008155">
    <property type="entry name" value="Amyloid_glyco"/>
</dbReference>
<comment type="subcellular location">
    <subcellularLocation>
        <location evidence="1">Membrane</location>
        <topology evidence="1">Single-pass type I membrane protein</topology>
    </subcellularLocation>
</comment>
<reference evidence="12" key="2">
    <citation type="submission" date="2023-11" db="UniProtKB">
        <authorList>
            <consortium name="WormBaseParasite"/>
        </authorList>
    </citation>
    <scope>IDENTIFICATION</scope>
</reference>
<evidence type="ECO:0000256" key="1">
    <source>
        <dbReference type="ARBA" id="ARBA00004479"/>
    </source>
</evidence>
<dbReference type="SUPFAM" id="SSF56491">
    <property type="entry name" value="A heparin-binding domain"/>
    <property type="match status" value="1"/>
</dbReference>
<keyword evidence="3 7" id="KW-1133">Transmembrane helix</keyword>
<dbReference type="Gene3D" id="1.20.120.770">
    <property type="entry name" value="Amyloid precursor protein, E2 domain"/>
    <property type="match status" value="1"/>
</dbReference>
<keyword evidence="5" id="KW-1015">Disulfide bond</keyword>
<evidence type="ECO:0000313" key="12">
    <source>
        <dbReference type="WBParaSite" id="TREG1_39490.1"/>
    </source>
</evidence>
<accession>A0AA85JVM0</accession>
<evidence type="ECO:0000256" key="5">
    <source>
        <dbReference type="PROSITE-ProRule" id="PRU01217"/>
    </source>
</evidence>
<organism evidence="11 12">
    <name type="scientific">Trichobilharzia regenti</name>
    <name type="common">Nasal bird schistosome</name>
    <dbReference type="NCBI Taxonomy" id="157069"/>
    <lineage>
        <taxon>Eukaryota</taxon>
        <taxon>Metazoa</taxon>
        <taxon>Spiralia</taxon>
        <taxon>Lophotrochozoa</taxon>
        <taxon>Platyhelminthes</taxon>
        <taxon>Trematoda</taxon>
        <taxon>Digenea</taxon>
        <taxon>Strigeidida</taxon>
        <taxon>Schistosomatoidea</taxon>
        <taxon>Schistosomatidae</taxon>
        <taxon>Trichobilharzia</taxon>
    </lineage>
</organism>
<feature type="domain" description="E1" evidence="9">
    <location>
        <begin position="18"/>
        <end position="189"/>
    </location>
</feature>
<reference evidence="11" key="1">
    <citation type="submission" date="2022-06" db="EMBL/GenBank/DDBJ databases">
        <authorList>
            <person name="Berger JAMES D."/>
            <person name="Berger JAMES D."/>
        </authorList>
    </citation>
    <scope>NUCLEOTIDE SEQUENCE [LARGE SCALE GENOMIC DNA]</scope>
</reference>
<feature type="region of interest" description="Disordered" evidence="6">
    <location>
        <begin position="586"/>
        <end position="608"/>
    </location>
</feature>
<dbReference type="SUPFAM" id="SSF109843">
    <property type="entry name" value="CAPPD, an extracellular domain of amyloid beta A4 protein"/>
    <property type="match status" value="1"/>
</dbReference>
<comment type="caution">
    <text evidence="5">Lacks conserved residue(s) required for the propagation of feature annotation.</text>
</comment>
<keyword evidence="8" id="KW-0732">Signal</keyword>
<evidence type="ECO:0000313" key="11">
    <source>
        <dbReference type="Proteomes" id="UP000050795"/>
    </source>
</evidence>
<dbReference type="InterPro" id="IPR015849">
    <property type="entry name" value="Amyloid_glyco_heparin-bd"/>
</dbReference>
<evidence type="ECO:0008006" key="13">
    <source>
        <dbReference type="Google" id="ProtNLM"/>
    </source>
</evidence>
<dbReference type="Gene3D" id="3.90.570.10">
    <property type="entry name" value="Amyloidogenic glycoprotein, heparin-binding domain"/>
    <property type="match status" value="1"/>
</dbReference>
<dbReference type="GO" id="GO:0016020">
    <property type="term" value="C:membrane"/>
    <property type="evidence" value="ECO:0007669"/>
    <property type="project" value="UniProtKB-SubCell"/>
</dbReference>
<sequence>MPSNLIIIFVFFKCIALAHSLYSVAFECGKPSIYLNNQLWVTDHTQGCLNDEVSILKYCNKVYSERNITKVVAAPPIDINLSDWCEFTPGNLEKCQNLQRERYEIKPFICLDSVPMSTLFVPNGCQLSSLDNDHTYLCENHRFWEDSARNSCHKRNMRYQNYLPLKPCIKQEDFSAIHFTAAKVVCCAMSDSSKVPATSVPYSKDVNNSVLNKIHVVDDKAVSAENVSSDDKNFINYLAFSNQKSPSGLLVPERERYSKAKQAVSNALHNRENVLKQEFVDAESLISDEDWQNNPVKSQLAEDSLIQEFLSKFIGLENESERDRKSLEMVHRQRIENQLLERRRAIVDAWERAINTEKPNNFTLFEMLKRLLQVIEHDRSHFVKRLERLRTTDPSEAIRQLPSIKESLVSLDILLNESLEKLNMHPKLMPDLLTYAKRLQQDKYGKLEAELKSIAIASVALPDSIKLPTFQEQASLKAEKVVAKYRHHLEPLSSSSSSENSVNNNVMNKSRNKSVNRQKKLMVLFNPMNLSKSKDNSIWFPHIKTTTMATKTTTATTMATTTPNLVDFASESVLSTVDYSSYKSVHSTSRSGDNQILENETNSKYSTGHYTTDNTVLFNSTSSLNNTSMHLSNQSQGNKAAYISLIILGVLFTCICLLLITRRYLASLRYNRKGYTLTVVEVDEVITPKMNDYSPEFLPVRKNRRRHHHHQRGRPFSSSSTSSISKQPTNHDDDVIHNWQMNGYENPAYKFTTNHTNKRFIGYPSGNGMIAGDVNGNTDTDADVGGVDNPFHHDNNSFDDFEI</sequence>
<evidence type="ECO:0000256" key="6">
    <source>
        <dbReference type="SAM" id="MobiDB-lite"/>
    </source>
</evidence>
<dbReference type="SMART" id="SM00006">
    <property type="entry name" value="A4_EXTRA"/>
    <property type="match status" value="1"/>
</dbReference>
<dbReference type="InterPro" id="IPR024329">
    <property type="entry name" value="Amyloid_glyco_E2_domain"/>
</dbReference>
<feature type="signal peptide" evidence="8">
    <location>
        <begin position="1"/>
        <end position="20"/>
    </location>
</feature>
<dbReference type="PROSITE" id="PS51869">
    <property type="entry name" value="APP_E1"/>
    <property type="match status" value="1"/>
</dbReference>
<dbReference type="SUPFAM" id="SSF89811">
    <property type="entry name" value="Amyloid beta a4 protein copper binding domain (domain 2)"/>
    <property type="match status" value="1"/>
</dbReference>
<protein>
    <recommendedName>
        <fullName evidence="13">A4_EXTRA domain-containing protein</fullName>
    </recommendedName>
</protein>
<dbReference type="GO" id="GO:0046914">
    <property type="term" value="F:transition metal ion binding"/>
    <property type="evidence" value="ECO:0007669"/>
    <property type="project" value="InterPro"/>
</dbReference>
<dbReference type="InterPro" id="IPR036669">
    <property type="entry name" value="Amyloid_Cu-bd_sf"/>
</dbReference>
<keyword evidence="2 7" id="KW-0812">Transmembrane</keyword>
<feature type="region of interest" description="GFLD subdomain" evidence="5">
    <location>
        <begin position="18"/>
        <end position="115"/>
    </location>
</feature>
<keyword evidence="4 7" id="KW-0472">Membrane</keyword>
<dbReference type="Proteomes" id="UP000050795">
    <property type="component" value="Unassembled WGS sequence"/>
</dbReference>
<dbReference type="Pfam" id="PF12925">
    <property type="entry name" value="APP_E2"/>
    <property type="match status" value="1"/>
</dbReference>
<evidence type="ECO:0000256" key="4">
    <source>
        <dbReference type="ARBA" id="ARBA00023136"/>
    </source>
</evidence>
<dbReference type="PANTHER" id="PTHR23103:SF15">
    <property type="entry name" value="AMYLOID-BETA-LIKE PROTEIN"/>
    <property type="match status" value="1"/>
</dbReference>
<dbReference type="InterPro" id="IPR036454">
    <property type="entry name" value="Amyloid_glyco_heparin-bd_sf"/>
</dbReference>
<proteinExistence type="inferred from homology"/>
<evidence type="ECO:0000256" key="2">
    <source>
        <dbReference type="ARBA" id="ARBA00022692"/>
    </source>
</evidence>
<evidence type="ECO:0000256" key="3">
    <source>
        <dbReference type="ARBA" id="ARBA00022989"/>
    </source>
</evidence>
<feature type="transmembrane region" description="Helical" evidence="7">
    <location>
        <begin position="640"/>
        <end position="660"/>
    </location>
</feature>
<dbReference type="GO" id="GO:0007417">
    <property type="term" value="P:central nervous system development"/>
    <property type="evidence" value="ECO:0007669"/>
    <property type="project" value="TreeGrafter"/>
</dbReference>
<dbReference type="WBParaSite" id="TREG1_39490.1">
    <property type="protein sequence ID" value="TREG1_39490.1"/>
    <property type="gene ID" value="TREG1_39490"/>
</dbReference>
<feature type="disulfide bond" evidence="5">
    <location>
        <begin position="138"/>
        <end position="168"/>
    </location>
</feature>
<keyword evidence="11" id="KW-1185">Reference proteome</keyword>